<keyword evidence="4" id="KW-1185">Reference proteome</keyword>
<comment type="caution">
    <text evidence="3">The sequence shown here is derived from an EMBL/GenBank/DDBJ whole genome shotgun (WGS) entry which is preliminary data.</text>
</comment>
<gene>
    <name evidence="3" type="ORF">M8523_05080</name>
</gene>
<keyword evidence="2" id="KW-0732">Signal</keyword>
<dbReference type="AlphaFoldDB" id="A0AA41Z174"/>
<dbReference type="Proteomes" id="UP001165667">
    <property type="component" value="Unassembled WGS sequence"/>
</dbReference>
<sequence>MNYNIVTFSSALLLLAGAATANAATSPAKAADAGPVIQNSQAMAAADQMHPMNMRQQIQDQLTKNGYSAVTVMPSSFFVRAKDKMGNPVAMVIGPDSFTEVTDVVKKTASATPAPKAGGTDDPTPVAAQK</sequence>
<feature type="region of interest" description="Disordered" evidence="1">
    <location>
        <begin position="109"/>
        <end position="130"/>
    </location>
</feature>
<accession>A0AA41Z174</accession>
<dbReference type="EMBL" id="JAMOIM010000002">
    <property type="protein sequence ID" value="MCW6507392.1"/>
    <property type="molecule type" value="Genomic_DNA"/>
</dbReference>
<evidence type="ECO:0000256" key="1">
    <source>
        <dbReference type="SAM" id="MobiDB-lite"/>
    </source>
</evidence>
<evidence type="ECO:0000313" key="3">
    <source>
        <dbReference type="EMBL" id="MCW6507392.1"/>
    </source>
</evidence>
<evidence type="ECO:0000256" key="2">
    <source>
        <dbReference type="SAM" id="SignalP"/>
    </source>
</evidence>
<dbReference type="RefSeq" id="WP_282583741.1">
    <property type="nucleotide sequence ID" value="NZ_JAMOIM010000002.1"/>
</dbReference>
<feature type="signal peptide" evidence="2">
    <location>
        <begin position="1"/>
        <end position="23"/>
    </location>
</feature>
<organism evidence="3 4">
    <name type="scientific">Lichenifustis flavocetrariae</name>
    <dbReference type="NCBI Taxonomy" id="2949735"/>
    <lineage>
        <taxon>Bacteria</taxon>
        <taxon>Pseudomonadati</taxon>
        <taxon>Pseudomonadota</taxon>
        <taxon>Alphaproteobacteria</taxon>
        <taxon>Hyphomicrobiales</taxon>
        <taxon>Lichenihabitantaceae</taxon>
        <taxon>Lichenifustis</taxon>
    </lineage>
</organism>
<feature type="compositionally biased region" description="Low complexity" evidence="1">
    <location>
        <begin position="109"/>
        <end position="120"/>
    </location>
</feature>
<feature type="chain" id="PRO_5041264754" evidence="2">
    <location>
        <begin position="24"/>
        <end position="130"/>
    </location>
</feature>
<proteinExistence type="predicted"/>
<reference evidence="3" key="1">
    <citation type="submission" date="2022-05" db="EMBL/GenBank/DDBJ databases">
        <authorList>
            <person name="Pankratov T."/>
        </authorList>
    </citation>
    <scope>NUCLEOTIDE SEQUENCE</scope>
    <source>
        <strain evidence="3">BP6-180914</strain>
    </source>
</reference>
<name>A0AA41Z174_9HYPH</name>
<evidence type="ECO:0000313" key="4">
    <source>
        <dbReference type="Proteomes" id="UP001165667"/>
    </source>
</evidence>
<protein>
    <submittedName>
        <fullName evidence="3">Uncharacterized protein</fullName>
    </submittedName>
</protein>